<dbReference type="AlphaFoldDB" id="A0A1V2H0E4"/>
<reference evidence="2 3" key="1">
    <citation type="submission" date="2016-10" db="EMBL/GenBank/DDBJ databases">
        <title>Draft Genome sequence of Roseomonas sp. strain M3.</title>
        <authorList>
            <person name="Subhash Y."/>
            <person name="Lee S."/>
        </authorList>
    </citation>
    <scope>NUCLEOTIDE SEQUENCE [LARGE SCALE GENOMIC DNA]</scope>
    <source>
        <strain evidence="2 3">M3</strain>
    </source>
</reference>
<accession>A0A1V2H0E4</accession>
<keyword evidence="1" id="KW-0732">Signal</keyword>
<feature type="signal peptide" evidence="1">
    <location>
        <begin position="1"/>
        <end position="24"/>
    </location>
</feature>
<sequence>MMRPSLLPLFPLLLLAACATPEAAAPQPGLATATAAPAAAAPAAARPAIDFPATLGSFQRRGEVTDYGAASGLGRAAGYHRANGDYATVYLYDRRQRRAPEGAMSPDVAAELQVTRQELDGVMALGRYRAVEPADPELLVERTRSGGPGLRCNNYRITQTHGGTTGDAVCVTVLDGQFLKVRSTAANGDPRRANLIGAELILAMQEAARR</sequence>
<evidence type="ECO:0000256" key="1">
    <source>
        <dbReference type="SAM" id="SignalP"/>
    </source>
</evidence>
<dbReference type="EMBL" id="MLCO01000172">
    <property type="protein sequence ID" value="ONG51126.1"/>
    <property type="molecule type" value="Genomic_DNA"/>
</dbReference>
<proteinExistence type="predicted"/>
<comment type="caution">
    <text evidence="2">The sequence shown here is derived from an EMBL/GenBank/DDBJ whole genome shotgun (WGS) entry which is preliminary data.</text>
</comment>
<gene>
    <name evidence="2" type="ORF">BKE38_16655</name>
</gene>
<protein>
    <submittedName>
        <fullName evidence="2">Uncharacterized protein</fullName>
    </submittedName>
</protein>
<organism evidence="2 3">
    <name type="scientific">Teichococcus deserti</name>
    <dbReference type="NCBI Taxonomy" id="1817963"/>
    <lineage>
        <taxon>Bacteria</taxon>
        <taxon>Pseudomonadati</taxon>
        <taxon>Pseudomonadota</taxon>
        <taxon>Alphaproteobacteria</taxon>
        <taxon>Acetobacterales</taxon>
        <taxon>Roseomonadaceae</taxon>
        <taxon>Roseomonas</taxon>
    </lineage>
</organism>
<evidence type="ECO:0000313" key="3">
    <source>
        <dbReference type="Proteomes" id="UP000188879"/>
    </source>
</evidence>
<dbReference type="PROSITE" id="PS51257">
    <property type="entry name" value="PROKAR_LIPOPROTEIN"/>
    <property type="match status" value="1"/>
</dbReference>
<dbReference type="Proteomes" id="UP000188879">
    <property type="component" value="Unassembled WGS sequence"/>
</dbReference>
<feature type="chain" id="PRO_5012844151" evidence="1">
    <location>
        <begin position="25"/>
        <end position="210"/>
    </location>
</feature>
<evidence type="ECO:0000313" key="2">
    <source>
        <dbReference type="EMBL" id="ONG51126.1"/>
    </source>
</evidence>
<name>A0A1V2H0E4_9PROT</name>
<dbReference type="RefSeq" id="WP_076958448.1">
    <property type="nucleotide sequence ID" value="NZ_MLCO01000172.1"/>
</dbReference>
<keyword evidence="3" id="KW-1185">Reference proteome</keyword>